<gene>
    <name evidence="3" type="ORF">EGT50_03520</name>
</gene>
<protein>
    <submittedName>
        <fullName evidence="3">DNA-binding protein</fullName>
    </submittedName>
</protein>
<dbReference type="InterPro" id="IPR041098">
    <property type="entry name" value="Rv2175c_C"/>
</dbReference>
<sequence>MSAIPYCEDVLDPSIPLLQLADVSKGMGLAVTRVHQLLRDHHLIAVKRDGVLGIPEAFFGEDGHPVRLLSGLIVVLRDGGYEDVEILRWLFTEDDTLPGSPINAMHGHQAREVVRRAQAMAF</sequence>
<proteinExistence type="predicted"/>
<accession>A0A3S3BNU3</accession>
<evidence type="ECO:0000259" key="1">
    <source>
        <dbReference type="Pfam" id="PF18367"/>
    </source>
</evidence>
<dbReference type="InterPro" id="IPR048576">
    <property type="entry name" value="Rv2175c_wHTH"/>
</dbReference>
<dbReference type="Pfam" id="PF18367">
    <property type="entry name" value="Rv2175c_C"/>
    <property type="match status" value="1"/>
</dbReference>
<dbReference type="AlphaFoldDB" id="A0A3S3BNU3"/>
<keyword evidence="3" id="KW-0238">DNA-binding</keyword>
<dbReference type="Pfam" id="PF21531">
    <property type="entry name" value="Rv2175c_wHTH"/>
    <property type="match status" value="1"/>
</dbReference>
<evidence type="ECO:0000313" key="3">
    <source>
        <dbReference type="EMBL" id="RVW05634.1"/>
    </source>
</evidence>
<evidence type="ECO:0000313" key="4">
    <source>
        <dbReference type="Proteomes" id="UP000283479"/>
    </source>
</evidence>
<feature type="domain" description="Rv2175c C-terminal" evidence="1">
    <location>
        <begin position="66"/>
        <end position="121"/>
    </location>
</feature>
<reference evidence="3 4" key="1">
    <citation type="submission" date="2018-11" db="EMBL/GenBank/DDBJ databases">
        <title>Rhodococcus spongicola sp. nov. and Rhodococcus xishaensis sp. nov. from marine sponges.</title>
        <authorList>
            <person name="Li L."/>
            <person name="Lin H.W."/>
        </authorList>
    </citation>
    <scope>NUCLEOTIDE SEQUENCE [LARGE SCALE GENOMIC DNA]</scope>
    <source>
        <strain evidence="3 4">LHW51113</strain>
    </source>
</reference>
<comment type="caution">
    <text evidence="3">The sequence shown here is derived from an EMBL/GenBank/DDBJ whole genome shotgun (WGS) entry which is preliminary data.</text>
</comment>
<name>A0A3S3BNU3_9NOCA</name>
<dbReference type="GO" id="GO:0003677">
    <property type="term" value="F:DNA binding"/>
    <property type="evidence" value="ECO:0007669"/>
    <property type="project" value="UniProtKB-KW"/>
</dbReference>
<keyword evidence="4" id="KW-1185">Reference proteome</keyword>
<evidence type="ECO:0000259" key="2">
    <source>
        <dbReference type="Pfam" id="PF21531"/>
    </source>
</evidence>
<feature type="domain" description="DNA-binding protein Rv2175c wHTH" evidence="2">
    <location>
        <begin position="3"/>
        <end position="59"/>
    </location>
</feature>
<dbReference type="RefSeq" id="WP_127951160.1">
    <property type="nucleotide sequence ID" value="NZ_RKLO01000001.1"/>
</dbReference>
<dbReference type="EMBL" id="RKLO01000001">
    <property type="protein sequence ID" value="RVW05634.1"/>
    <property type="molecule type" value="Genomic_DNA"/>
</dbReference>
<organism evidence="3 4">
    <name type="scientific">Rhodococcus xishaensis</name>
    <dbReference type="NCBI Taxonomy" id="2487364"/>
    <lineage>
        <taxon>Bacteria</taxon>
        <taxon>Bacillati</taxon>
        <taxon>Actinomycetota</taxon>
        <taxon>Actinomycetes</taxon>
        <taxon>Mycobacteriales</taxon>
        <taxon>Nocardiaceae</taxon>
        <taxon>Rhodococcus</taxon>
    </lineage>
</organism>
<dbReference type="OrthoDB" id="3784042at2"/>
<dbReference type="Proteomes" id="UP000283479">
    <property type="component" value="Unassembled WGS sequence"/>
</dbReference>